<dbReference type="AlphaFoldDB" id="A0A1G9AZD7"/>
<dbReference type="InterPro" id="IPR043504">
    <property type="entry name" value="Peptidase_S1_PA_chymotrypsin"/>
</dbReference>
<evidence type="ECO:0000256" key="1">
    <source>
        <dbReference type="SAM" id="MobiDB-lite"/>
    </source>
</evidence>
<accession>A0A1G9AZD7</accession>
<dbReference type="Gene3D" id="2.40.10.10">
    <property type="entry name" value="Trypsin-like serine proteases"/>
    <property type="match status" value="2"/>
</dbReference>
<protein>
    <recommendedName>
        <fullName evidence="5">V8-like Glu-specific endopeptidase</fullName>
    </recommendedName>
</protein>
<keyword evidence="2" id="KW-0732">Signal</keyword>
<dbReference type="RefSeq" id="WP_090939315.1">
    <property type="nucleotide sequence ID" value="NZ_FNDJ01000015.1"/>
</dbReference>
<gene>
    <name evidence="3" type="ORF">SAMN05421869_11597</name>
</gene>
<evidence type="ECO:0000313" key="3">
    <source>
        <dbReference type="EMBL" id="SDK32568.1"/>
    </source>
</evidence>
<evidence type="ECO:0008006" key="5">
    <source>
        <dbReference type="Google" id="ProtNLM"/>
    </source>
</evidence>
<proteinExistence type="predicted"/>
<reference evidence="3 4" key="1">
    <citation type="submission" date="2016-10" db="EMBL/GenBank/DDBJ databases">
        <authorList>
            <person name="de Groot N.N."/>
        </authorList>
    </citation>
    <scope>NUCLEOTIDE SEQUENCE [LARGE SCALE GENOMIC DNA]</scope>
    <source>
        <strain evidence="3 4">CGMCC 4.6533</strain>
    </source>
</reference>
<feature type="signal peptide" evidence="2">
    <location>
        <begin position="1"/>
        <end position="24"/>
    </location>
</feature>
<name>A0A1G9AZD7_9ACTN</name>
<dbReference type="STRING" id="633440.SAMN05421869_11597"/>
<organism evidence="3 4">
    <name type="scientific">Nonomuraea jiangxiensis</name>
    <dbReference type="NCBI Taxonomy" id="633440"/>
    <lineage>
        <taxon>Bacteria</taxon>
        <taxon>Bacillati</taxon>
        <taxon>Actinomycetota</taxon>
        <taxon>Actinomycetes</taxon>
        <taxon>Streptosporangiales</taxon>
        <taxon>Streptosporangiaceae</taxon>
        <taxon>Nonomuraea</taxon>
    </lineage>
</organism>
<dbReference type="Proteomes" id="UP000199202">
    <property type="component" value="Unassembled WGS sequence"/>
</dbReference>
<dbReference type="SUPFAM" id="SSF50494">
    <property type="entry name" value="Trypsin-like serine proteases"/>
    <property type="match status" value="1"/>
</dbReference>
<dbReference type="InterPro" id="IPR009003">
    <property type="entry name" value="Peptidase_S1_PA"/>
</dbReference>
<evidence type="ECO:0000313" key="4">
    <source>
        <dbReference type="Proteomes" id="UP000199202"/>
    </source>
</evidence>
<feature type="region of interest" description="Disordered" evidence="1">
    <location>
        <begin position="80"/>
        <end position="99"/>
    </location>
</feature>
<dbReference type="EMBL" id="FNDJ01000015">
    <property type="protein sequence ID" value="SDK32568.1"/>
    <property type="molecule type" value="Genomic_DNA"/>
</dbReference>
<evidence type="ECO:0000256" key="2">
    <source>
        <dbReference type="SAM" id="SignalP"/>
    </source>
</evidence>
<feature type="chain" id="PRO_5011438354" description="V8-like Glu-specific endopeptidase" evidence="2">
    <location>
        <begin position="25"/>
        <end position="341"/>
    </location>
</feature>
<sequence>MKRMLVVLTAALLTSAFVAAPAHADDVATRQLVAGPDVAKQVAWFWLADGAANLKNATPYAVQTEVHGERASIPVVPDGKPGLTAPALGPTEPKGKTPTTTGKVFFVDADGQPYWCTGTALQSLYRNLVATAGHCVFRSNGTTVANWVFVPDYADGATPWGLYVGKQASTHYEFYTYTDYSRDFAFVNVFSGVVSSSGVLTDAGRLVDNVGGQGFAWNQPVPSTIDVFGYPAGPNPDGRRPYTGQDLEWSTGPTSTMTLSDLPMNQPIGVESPFTGEGALGSSWLYRYGSDNRAGYLNGVTISVADTDGDDRYDTGISPYFDGQVSVVYRAAAAVWTGSIA</sequence>
<feature type="compositionally biased region" description="Low complexity" evidence="1">
    <location>
        <begin position="89"/>
        <end position="99"/>
    </location>
</feature>
<keyword evidence="4" id="KW-1185">Reference proteome</keyword>
<dbReference type="OrthoDB" id="3519542at2"/>